<keyword evidence="9 10" id="KW-0131">Cell cycle</keyword>
<dbReference type="Pfam" id="PF02899">
    <property type="entry name" value="Phage_int_SAM_1"/>
    <property type="match status" value="1"/>
</dbReference>
<name>A0A413R9X5_9FIRM</name>
<reference evidence="13 14" key="1">
    <citation type="submission" date="2018-08" db="EMBL/GenBank/DDBJ databases">
        <title>A genome reference for cultivated species of the human gut microbiota.</title>
        <authorList>
            <person name="Zou Y."/>
            <person name="Xue W."/>
            <person name="Luo G."/>
        </authorList>
    </citation>
    <scope>NUCLEOTIDE SEQUENCE [LARGE SCALE GENOMIC DNA]</scope>
    <source>
        <strain evidence="13 14">AM44-11BH</strain>
    </source>
</reference>
<dbReference type="HAMAP" id="MF_01808">
    <property type="entry name" value="Recomb_XerC_XerD"/>
    <property type="match status" value="1"/>
</dbReference>
<evidence type="ECO:0000256" key="10">
    <source>
        <dbReference type="HAMAP-Rule" id="MF_01808"/>
    </source>
</evidence>
<dbReference type="GO" id="GO:0007059">
    <property type="term" value="P:chromosome segregation"/>
    <property type="evidence" value="ECO:0007669"/>
    <property type="project" value="UniProtKB-UniRule"/>
</dbReference>
<dbReference type="PANTHER" id="PTHR30349">
    <property type="entry name" value="PHAGE INTEGRASE-RELATED"/>
    <property type="match status" value="1"/>
</dbReference>
<dbReference type="AlphaFoldDB" id="A0A413R9X5"/>
<keyword evidence="14" id="KW-1185">Reference proteome</keyword>
<evidence type="ECO:0000259" key="12">
    <source>
        <dbReference type="PROSITE" id="PS51900"/>
    </source>
</evidence>
<dbReference type="InterPro" id="IPR002104">
    <property type="entry name" value="Integrase_catalytic"/>
</dbReference>
<evidence type="ECO:0000256" key="6">
    <source>
        <dbReference type="ARBA" id="ARBA00022908"/>
    </source>
</evidence>
<dbReference type="GO" id="GO:0051301">
    <property type="term" value="P:cell division"/>
    <property type="evidence" value="ECO:0007669"/>
    <property type="project" value="UniProtKB-KW"/>
</dbReference>
<dbReference type="InterPro" id="IPR013762">
    <property type="entry name" value="Integrase-like_cat_sf"/>
</dbReference>
<comment type="subcellular location">
    <subcellularLocation>
        <location evidence="1 10">Cytoplasm</location>
    </subcellularLocation>
</comment>
<comment type="caution">
    <text evidence="13">The sequence shown here is derived from an EMBL/GenBank/DDBJ whole genome shotgun (WGS) entry which is preliminary data.</text>
</comment>
<dbReference type="Pfam" id="PF00589">
    <property type="entry name" value="Phage_integrase"/>
    <property type="match status" value="1"/>
</dbReference>
<dbReference type="Gene3D" id="1.10.150.130">
    <property type="match status" value="1"/>
</dbReference>
<dbReference type="InterPro" id="IPR010998">
    <property type="entry name" value="Integrase_recombinase_N"/>
</dbReference>
<dbReference type="InterPro" id="IPR004107">
    <property type="entry name" value="Integrase_SAM-like_N"/>
</dbReference>
<gene>
    <name evidence="13" type="primary">xerD</name>
    <name evidence="10" type="synonym">xerC</name>
    <name evidence="13" type="ORF">DW944_05630</name>
</gene>
<sequence>MQNIIEEFILQLHTKKDTSSNTEISYKRDLTKFFEYLNIGSIEEIKNITKHDLEGYIKHLSDIGRATTTISRNVASIKAFFAYLYDEEIMKSNPSVGLKAPKIIKKVPEILTVSQVDALLEQPSKNSPKELRDKAMLELLYATGMRVTELITLKMDDVNLAQEYVVCHDRKKERIVPFGSDAKKALVRYITDGREYLLGDNEDSVIMFPNCQGGAMSRQGFWKLIKTYGKKAGIETELTPHTLRHSFASHLVENGADLKSVQEMLGHSDISTTQIYMTSGNKRVREVYAKAHPKA</sequence>
<dbReference type="EMBL" id="QSFD01000004">
    <property type="protein sequence ID" value="RHA19213.1"/>
    <property type="molecule type" value="Genomic_DNA"/>
</dbReference>
<dbReference type="GO" id="GO:0005737">
    <property type="term" value="C:cytoplasm"/>
    <property type="evidence" value="ECO:0007669"/>
    <property type="project" value="UniProtKB-SubCell"/>
</dbReference>
<dbReference type="InterPro" id="IPR011010">
    <property type="entry name" value="DNA_brk_join_enz"/>
</dbReference>
<comment type="similarity">
    <text evidence="2">Belongs to the 'phage' integrase family. XerD subfamily.</text>
</comment>
<organism evidence="13 14">
    <name type="scientific">Eubacterium ventriosum</name>
    <dbReference type="NCBI Taxonomy" id="39496"/>
    <lineage>
        <taxon>Bacteria</taxon>
        <taxon>Bacillati</taxon>
        <taxon>Bacillota</taxon>
        <taxon>Clostridia</taxon>
        <taxon>Eubacteriales</taxon>
        <taxon>Eubacteriaceae</taxon>
        <taxon>Eubacterium</taxon>
    </lineage>
</organism>
<keyword evidence="8 10" id="KW-0233">DNA recombination</keyword>
<evidence type="ECO:0000256" key="9">
    <source>
        <dbReference type="ARBA" id="ARBA00023306"/>
    </source>
</evidence>
<evidence type="ECO:0000256" key="8">
    <source>
        <dbReference type="ARBA" id="ARBA00023172"/>
    </source>
</evidence>
<evidence type="ECO:0000313" key="13">
    <source>
        <dbReference type="EMBL" id="RHA19213.1"/>
    </source>
</evidence>
<dbReference type="SUPFAM" id="SSF56349">
    <property type="entry name" value="DNA breaking-rejoining enzymes"/>
    <property type="match status" value="1"/>
</dbReference>
<feature type="active site" evidence="10">
    <location>
        <position position="244"/>
    </location>
</feature>
<dbReference type="InterPro" id="IPR023009">
    <property type="entry name" value="Tyrosine_recombinase_XerC/XerD"/>
</dbReference>
<keyword evidence="7 10" id="KW-0238">DNA-binding</keyword>
<dbReference type="InterPro" id="IPR011932">
    <property type="entry name" value="Recomb_XerD"/>
</dbReference>
<dbReference type="GO" id="GO:0006313">
    <property type="term" value="P:DNA transposition"/>
    <property type="evidence" value="ECO:0007669"/>
    <property type="project" value="UniProtKB-UniRule"/>
</dbReference>
<comment type="subunit">
    <text evidence="10">Forms a cyclic heterotetrameric complex composed of two molecules of XerC and two molecules of XerD.</text>
</comment>
<proteinExistence type="inferred from homology"/>
<evidence type="ECO:0000256" key="1">
    <source>
        <dbReference type="ARBA" id="ARBA00004496"/>
    </source>
</evidence>
<keyword evidence="6 10" id="KW-0229">DNA integration</keyword>
<evidence type="ECO:0000256" key="2">
    <source>
        <dbReference type="ARBA" id="ARBA00010450"/>
    </source>
</evidence>
<evidence type="ECO:0000256" key="3">
    <source>
        <dbReference type="ARBA" id="ARBA00022490"/>
    </source>
</evidence>
<feature type="domain" description="Core-binding (CB)" evidence="12">
    <location>
        <begin position="1"/>
        <end position="85"/>
    </location>
</feature>
<feature type="active site" evidence="10">
    <location>
        <position position="146"/>
    </location>
</feature>
<protein>
    <recommendedName>
        <fullName evidence="10">Tyrosine recombinase XerC</fullName>
    </recommendedName>
</protein>
<dbReference type="GO" id="GO:0003677">
    <property type="term" value="F:DNA binding"/>
    <property type="evidence" value="ECO:0007669"/>
    <property type="project" value="UniProtKB-UniRule"/>
</dbReference>
<feature type="active site" evidence="10">
    <location>
        <position position="241"/>
    </location>
</feature>
<dbReference type="PROSITE" id="PS51898">
    <property type="entry name" value="TYR_RECOMBINASE"/>
    <property type="match status" value="1"/>
</dbReference>
<dbReference type="CDD" id="cd00798">
    <property type="entry name" value="INT_XerDC_C"/>
    <property type="match status" value="1"/>
</dbReference>
<comment type="function">
    <text evidence="10">Site-specific tyrosine recombinase, which acts by catalyzing the cutting and rejoining of the recombining DNA molecules. The XerC-XerD complex is essential to convert dimers of the bacterial chromosome into monomers to permit their segregation at cell division. It also contributes to the segregational stability of plasmids.</text>
</comment>
<dbReference type="NCBIfam" id="TIGR02225">
    <property type="entry name" value="recomb_XerD"/>
    <property type="match status" value="1"/>
</dbReference>
<dbReference type="InterPro" id="IPR044068">
    <property type="entry name" value="CB"/>
</dbReference>
<dbReference type="PROSITE" id="PS51900">
    <property type="entry name" value="CB"/>
    <property type="match status" value="1"/>
</dbReference>
<feature type="domain" description="Tyr recombinase" evidence="11">
    <location>
        <begin position="106"/>
        <end position="289"/>
    </location>
</feature>
<dbReference type="NCBIfam" id="NF001399">
    <property type="entry name" value="PRK00283.1"/>
    <property type="match status" value="1"/>
</dbReference>
<dbReference type="PANTHER" id="PTHR30349:SF81">
    <property type="entry name" value="TYROSINE RECOMBINASE XERC"/>
    <property type="match status" value="1"/>
</dbReference>
<keyword evidence="4 10" id="KW-0132">Cell division</keyword>
<dbReference type="NCBIfam" id="NF040815">
    <property type="entry name" value="recomb_XerA_Arch"/>
    <property type="match status" value="1"/>
</dbReference>
<feature type="active site" evidence="10">
    <location>
        <position position="267"/>
    </location>
</feature>
<evidence type="ECO:0000256" key="7">
    <source>
        <dbReference type="ARBA" id="ARBA00023125"/>
    </source>
</evidence>
<dbReference type="Gene3D" id="1.10.443.10">
    <property type="entry name" value="Intergrase catalytic core"/>
    <property type="match status" value="1"/>
</dbReference>
<accession>A0A413R9X5</accession>
<evidence type="ECO:0000256" key="5">
    <source>
        <dbReference type="ARBA" id="ARBA00022829"/>
    </source>
</evidence>
<dbReference type="Proteomes" id="UP000284779">
    <property type="component" value="Unassembled WGS sequence"/>
</dbReference>
<comment type="similarity">
    <text evidence="10">Belongs to the 'phage' integrase family. XerC subfamily.</text>
</comment>
<dbReference type="InterPro" id="IPR050090">
    <property type="entry name" value="Tyrosine_recombinase_XerCD"/>
</dbReference>
<evidence type="ECO:0000313" key="14">
    <source>
        <dbReference type="Proteomes" id="UP000284779"/>
    </source>
</evidence>
<keyword evidence="3 10" id="KW-0963">Cytoplasm</keyword>
<feature type="active site" description="O-(3'-phospho-DNA)-tyrosine intermediate" evidence="10">
    <location>
        <position position="276"/>
    </location>
</feature>
<keyword evidence="5 10" id="KW-0159">Chromosome partition</keyword>
<comment type="caution">
    <text evidence="10">Lacks conserved residue(s) required for the propagation of feature annotation.</text>
</comment>
<evidence type="ECO:0000259" key="11">
    <source>
        <dbReference type="PROSITE" id="PS51898"/>
    </source>
</evidence>
<dbReference type="GO" id="GO:0009037">
    <property type="term" value="F:tyrosine-based site-specific recombinase activity"/>
    <property type="evidence" value="ECO:0007669"/>
    <property type="project" value="UniProtKB-UniRule"/>
</dbReference>
<dbReference type="RefSeq" id="WP_117970250.1">
    <property type="nucleotide sequence ID" value="NZ_CAUBDO010000023.1"/>
</dbReference>
<evidence type="ECO:0000256" key="4">
    <source>
        <dbReference type="ARBA" id="ARBA00022618"/>
    </source>
</evidence>